<dbReference type="AlphaFoldDB" id="A0A1G5ZTI8"/>
<protein>
    <submittedName>
        <fullName evidence="1">Uncharacterized protein</fullName>
    </submittedName>
</protein>
<accession>A0A1G5ZTI8</accession>
<sequence>MHRENIKYLEEKLETEMGPAARAMLQKQIDEEKAKLRKITNCPPTEWLN</sequence>
<evidence type="ECO:0000313" key="1">
    <source>
        <dbReference type="EMBL" id="SDA97877.1"/>
    </source>
</evidence>
<reference evidence="1 2" key="1">
    <citation type="submission" date="2016-10" db="EMBL/GenBank/DDBJ databases">
        <authorList>
            <person name="de Groot N.N."/>
        </authorList>
    </citation>
    <scope>NUCLEOTIDE SEQUENCE [LARGE SCALE GENOMIC DNA]</scope>
    <source>
        <strain evidence="1 2">CGMCC 1.12097</strain>
    </source>
</reference>
<gene>
    <name evidence="1" type="ORF">SAMN02927914_06008</name>
</gene>
<proteinExistence type="predicted"/>
<dbReference type="Proteomes" id="UP000198588">
    <property type="component" value="Unassembled WGS sequence"/>
</dbReference>
<organism evidence="1 2">
    <name type="scientific">Mesorhizobium qingshengii</name>
    <dbReference type="NCBI Taxonomy" id="1165689"/>
    <lineage>
        <taxon>Bacteria</taxon>
        <taxon>Pseudomonadati</taxon>
        <taxon>Pseudomonadota</taxon>
        <taxon>Alphaproteobacteria</taxon>
        <taxon>Hyphomicrobiales</taxon>
        <taxon>Phyllobacteriaceae</taxon>
        <taxon>Mesorhizobium</taxon>
    </lineage>
</organism>
<evidence type="ECO:0000313" key="2">
    <source>
        <dbReference type="Proteomes" id="UP000198588"/>
    </source>
</evidence>
<dbReference type="EMBL" id="FMXM01000027">
    <property type="protein sequence ID" value="SDA97877.1"/>
    <property type="molecule type" value="Genomic_DNA"/>
</dbReference>
<name>A0A1G5ZTI8_9HYPH</name>